<evidence type="ECO:0000313" key="2">
    <source>
        <dbReference type="Proteomes" id="UP000214365"/>
    </source>
</evidence>
<dbReference type="SUPFAM" id="SSF53850">
    <property type="entry name" value="Periplasmic binding protein-like II"/>
    <property type="match status" value="1"/>
</dbReference>
<dbReference type="EMBL" id="LFMY01000008">
    <property type="protein sequence ID" value="OKL58796.1"/>
    <property type="molecule type" value="Genomic_DNA"/>
</dbReference>
<evidence type="ECO:0000313" key="1">
    <source>
        <dbReference type="EMBL" id="OKL58796.1"/>
    </source>
</evidence>
<proteinExistence type="predicted"/>
<accession>A0A225AUZ2</accession>
<dbReference type="AlphaFoldDB" id="A0A225AUZ2"/>
<sequence>MATKLPLTFACGPYDRMESLAKGDVRPAGIDLNYISIDHPRDTFDRMIGGMEFDVSEMSSSEYICRYASGDRDLVAIPVFPLRSFRHNFIAVNTDIIKKPSDLNGKRIGVQLYTMTAAVWIRGILANAGVDLSTITWIEGAIEKPGPHGEANPKPLLRPIKRIPNENPSKSLSQLLEDGEIAATIGAQLPPCLGKARNVHRLFPNVRQTEKEYYRETGIFPIMHVVVLKKELVDKYPFISTSLFNAMNDSKDIAMRRLRFSGGSRYMLPFMQSNIQEIDELFGGDPWPYGLEANRKTLEALVSFLYDQAMIPRKVPLEELFAHTCGHNIKTV</sequence>
<protein>
    <submittedName>
        <fullName evidence="1">Uncharacterized protein</fullName>
    </submittedName>
</protein>
<organism evidence="1 2">
    <name type="scientific">Talaromyces atroroseus</name>
    <dbReference type="NCBI Taxonomy" id="1441469"/>
    <lineage>
        <taxon>Eukaryota</taxon>
        <taxon>Fungi</taxon>
        <taxon>Dikarya</taxon>
        <taxon>Ascomycota</taxon>
        <taxon>Pezizomycotina</taxon>
        <taxon>Eurotiomycetes</taxon>
        <taxon>Eurotiomycetidae</taxon>
        <taxon>Eurotiales</taxon>
        <taxon>Trichocomaceae</taxon>
        <taxon>Talaromyces</taxon>
        <taxon>Talaromyces sect. Trachyspermi</taxon>
    </lineage>
</organism>
<keyword evidence="2" id="KW-1185">Reference proteome</keyword>
<dbReference type="OrthoDB" id="2093528at2759"/>
<name>A0A225AUZ2_TALAT</name>
<dbReference type="RefSeq" id="XP_020118917.1">
    <property type="nucleotide sequence ID" value="XM_020268178.1"/>
</dbReference>
<dbReference type="GeneID" id="31005617"/>
<dbReference type="Proteomes" id="UP000214365">
    <property type="component" value="Unassembled WGS sequence"/>
</dbReference>
<reference evidence="1 2" key="1">
    <citation type="submission" date="2015-06" db="EMBL/GenBank/DDBJ databases">
        <title>Talaromyces atroroseus IBT 11181 draft genome.</title>
        <authorList>
            <person name="Rasmussen K.B."/>
            <person name="Rasmussen S."/>
            <person name="Petersen B."/>
            <person name="Sicheritz-Ponten T."/>
            <person name="Mortensen U.H."/>
            <person name="Thrane U."/>
        </authorList>
    </citation>
    <scope>NUCLEOTIDE SEQUENCE [LARGE SCALE GENOMIC DNA]</scope>
    <source>
        <strain evidence="1 2">IBT 11181</strain>
    </source>
</reference>
<dbReference type="Gene3D" id="3.40.190.10">
    <property type="entry name" value="Periplasmic binding protein-like II"/>
    <property type="match status" value="2"/>
</dbReference>
<comment type="caution">
    <text evidence="1">The sequence shown here is derived from an EMBL/GenBank/DDBJ whole genome shotgun (WGS) entry which is preliminary data.</text>
</comment>
<gene>
    <name evidence="1" type="ORF">UA08_05861</name>
</gene>